<evidence type="ECO:0000313" key="7">
    <source>
        <dbReference type="EMBL" id="SEG05290.1"/>
    </source>
</evidence>
<keyword evidence="7" id="KW-0969">Cilium</keyword>
<dbReference type="EMBL" id="FNVK01000025">
    <property type="protein sequence ID" value="SEG05290.1"/>
    <property type="molecule type" value="Genomic_DNA"/>
</dbReference>
<proteinExistence type="inferred from homology"/>
<accession>A0A1H5X1Q5</accession>
<keyword evidence="2 4" id="KW-0547">Nucleotide-binding</keyword>
<feature type="domain" description="PilZ" evidence="5">
    <location>
        <begin position="123"/>
        <end position="240"/>
    </location>
</feature>
<comment type="subunit">
    <text evidence="4">Monomer. Interacts with the flagellar basal bodies.</text>
</comment>
<sequence length="250" mass="27794">MADSKPDLPDNNKKYRISSKSGILSVLRVMIRNNSQATCYFGDAGSFFPTALLNLDSQRGEMVLDYGPNEEINQQALQVEKWNVVAFPNQVKVQFSCQQIGKTEFEGRNAFLAQIPTSLLRMQKREYYRVATPTTAPVKCVIPLLLGKSPSTVEVLLQDLSCGGMAVIDSNGRSNFEEGSVYENCCIVLPDIGTVNVSMRIIRVEPADTGFVHDLQSQRVSCEFADAGENALSLIQRYITRLELEQKRAS</sequence>
<dbReference type="AlphaFoldDB" id="A0A1H5X1Q5"/>
<evidence type="ECO:0000313" key="8">
    <source>
        <dbReference type="Proteomes" id="UP000236751"/>
    </source>
</evidence>
<dbReference type="GO" id="GO:0009425">
    <property type="term" value="C:bacterial-type flagellum basal body"/>
    <property type="evidence" value="ECO:0007669"/>
    <property type="project" value="UniProtKB-SubCell"/>
</dbReference>
<gene>
    <name evidence="4" type="primary">ycgR</name>
    <name evidence="7" type="ORF">SAMN05216403_12536</name>
</gene>
<keyword evidence="3 4" id="KW-0975">Bacterial flagellum</keyword>
<dbReference type="Gene3D" id="2.40.10.220">
    <property type="entry name" value="predicted glycosyltransferase like domains"/>
    <property type="match status" value="1"/>
</dbReference>
<keyword evidence="7" id="KW-0966">Cell projection</keyword>
<organism evidence="7 8">
    <name type="scientific">Nitrosospira multiformis (strain ATCC 25196 / NCIMB 11849 / C 71)</name>
    <dbReference type="NCBI Taxonomy" id="323848"/>
    <lineage>
        <taxon>Bacteria</taxon>
        <taxon>Pseudomonadati</taxon>
        <taxon>Pseudomonadota</taxon>
        <taxon>Betaproteobacteria</taxon>
        <taxon>Nitrosomonadales</taxon>
        <taxon>Nitrosomonadaceae</taxon>
        <taxon>Nitrosospira</taxon>
    </lineage>
</organism>
<dbReference type="GO" id="GO:0035438">
    <property type="term" value="F:cyclic-di-GMP binding"/>
    <property type="evidence" value="ECO:0007669"/>
    <property type="project" value="UniProtKB-UniRule"/>
</dbReference>
<dbReference type="Proteomes" id="UP000236751">
    <property type="component" value="Unassembled WGS sequence"/>
</dbReference>
<comment type="subcellular location">
    <subcellularLocation>
        <location evidence="4">Bacterial flagellum basal body</location>
    </subcellularLocation>
</comment>
<comment type="similarity">
    <text evidence="4">Belongs to the YcgR family.</text>
</comment>
<keyword evidence="7" id="KW-0282">Flagellum</keyword>
<dbReference type="GO" id="GO:0071945">
    <property type="term" value="P:regulation of bacterial-type flagellum-dependent cell motility by regulation of motor speed"/>
    <property type="evidence" value="ECO:0007669"/>
    <property type="project" value="UniProtKB-UniRule"/>
</dbReference>
<dbReference type="RefSeq" id="WP_041352494.1">
    <property type="nucleotide sequence ID" value="NC_007614.1"/>
</dbReference>
<reference evidence="7 8" key="1">
    <citation type="submission" date="2016-10" db="EMBL/GenBank/DDBJ databases">
        <authorList>
            <person name="de Groot N.N."/>
        </authorList>
    </citation>
    <scope>NUCLEOTIDE SEQUENCE [LARGE SCALE GENOMIC DNA]</scope>
    <source>
        <strain evidence="7 8">Nl13</strain>
    </source>
</reference>
<dbReference type="InterPro" id="IPR009875">
    <property type="entry name" value="PilZ_domain"/>
</dbReference>
<evidence type="ECO:0000256" key="3">
    <source>
        <dbReference type="ARBA" id="ARBA00023143"/>
    </source>
</evidence>
<dbReference type="Pfam" id="PF07238">
    <property type="entry name" value="PilZ"/>
    <property type="match status" value="1"/>
</dbReference>
<dbReference type="InterPro" id="IPR023787">
    <property type="entry name" value="T3SS_YcgR"/>
</dbReference>
<dbReference type="Gene3D" id="2.30.110.10">
    <property type="entry name" value="Electron Transport, Fmn-binding Protein, Chain A"/>
    <property type="match status" value="1"/>
</dbReference>
<evidence type="ECO:0000256" key="1">
    <source>
        <dbReference type="ARBA" id="ARBA00022636"/>
    </source>
</evidence>
<dbReference type="Pfam" id="PF07317">
    <property type="entry name" value="PilZN"/>
    <property type="match status" value="1"/>
</dbReference>
<dbReference type="GO" id="GO:0071973">
    <property type="term" value="P:bacterial-type flagellum-dependent cell motility"/>
    <property type="evidence" value="ECO:0007669"/>
    <property type="project" value="UniProtKB-UniRule"/>
</dbReference>
<keyword evidence="1 4" id="KW-0973">c-di-GMP</keyword>
<dbReference type="HAMAP" id="MF_01457">
    <property type="entry name" value="YcgR"/>
    <property type="match status" value="1"/>
</dbReference>
<feature type="domain" description="Type III secretion system flagellar brake protein YcgR PilZN" evidence="6">
    <location>
        <begin position="15"/>
        <end position="121"/>
    </location>
</feature>
<evidence type="ECO:0000259" key="5">
    <source>
        <dbReference type="Pfam" id="PF07238"/>
    </source>
</evidence>
<name>A0A1H5X1Q5_NITMU</name>
<comment type="function">
    <text evidence="4">Acts as a flagellar brake, regulating swimming and swarming in a bis-(3'-5') cyclic diguanylic acid (c-di-GMP)-dependent manner. Binds 1 c-di-GMP dimer per subunit. Increasing levels of c-di-GMP lead to decreased motility.</text>
</comment>
<evidence type="ECO:0000256" key="4">
    <source>
        <dbReference type="HAMAP-Rule" id="MF_01457"/>
    </source>
</evidence>
<evidence type="ECO:0000256" key="2">
    <source>
        <dbReference type="ARBA" id="ARBA00022741"/>
    </source>
</evidence>
<dbReference type="InterPro" id="IPR012349">
    <property type="entry name" value="Split_barrel_FMN-bd"/>
</dbReference>
<dbReference type="InterPro" id="IPR009926">
    <property type="entry name" value="T3SS_YcgR_PilZN"/>
</dbReference>
<protein>
    <recommendedName>
        <fullName evidence="4">Flagellar brake protein YcgR</fullName>
    </recommendedName>
    <alternativeName>
        <fullName evidence="4">Cyclic di-GMP binding protein YcgR</fullName>
    </alternativeName>
</protein>
<evidence type="ECO:0000259" key="6">
    <source>
        <dbReference type="Pfam" id="PF07317"/>
    </source>
</evidence>